<feature type="domain" description="Acyltransferase 3" evidence="2">
    <location>
        <begin position="7"/>
        <end position="312"/>
    </location>
</feature>
<evidence type="ECO:0000256" key="1">
    <source>
        <dbReference type="SAM" id="Phobius"/>
    </source>
</evidence>
<accession>A0A518HQX7</accession>
<keyword evidence="3" id="KW-0012">Acyltransferase</keyword>
<dbReference type="KEGG" id="snep:Enr13x_30990"/>
<reference evidence="3 4" key="1">
    <citation type="submission" date="2019-03" db="EMBL/GenBank/DDBJ databases">
        <title>Deep-cultivation of Planctomycetes and their phenomic and genomic characterization uncovers novel biology.</title>
        <authorList>
            <person name="Wiegand S."/>
            <person name="Jogler M."/>
            <person name="Boedeker C."/>
            <person name="Pinto D."/>
            <person name="Vollmers J."/>
            <person name="Rivas-Marin E."/>
            <person name="Kohn T."/>
            <person name="Peeters S.H."/>
            <person name="Heuer A."/>
            <person name="Rast P."/>
            <person name="Oberbeckmann S."/>
            <person name="Bunk B."/>
            <person name="Jeske O."/>
            <person name="Meyerdierks A."/>
            <person name="Storesund J.E."/>
            <person name="Kallscheuer N."/>
            <person name="Luecker S."/>
            <person name="Lage O.M."/>
            <person name="Pohl T."/>
            <person name="Merkel B.J."/>
            <person name="Hornburger P."/>
            <person name="Mueller R.-W."/>
            <person name="Bruemmer F."/>
            <person name="Labrenz M."/>
            <person name="Spormann A.M."/>
            <person name="Op den Camp H."/>
            <person name="Overmann J."/>
            <person name="Amann R."/>
            <person name="Jetten M.S.M."/>
            <person name="Mascher T."/>
            <person name="Medema M.H."/>
            <person name="Devos D.P."/>
            <person name="Kaster A.-K."/>
            <person name="Ovreas L."/>
            <person name="Rohde M."/>
            <person name="Galperin M.Y."/>
            <person name="Jogler C."/>
        </authorList>
    </citation>
    <scope>NUCLEOTIDE SEQUENCE [LARGE SCALE GENOMIC DNA]</scope>
    <source>
        <strain evidence="3 4">Enr13</strain>
    </source>
</reference>
<dbReference type="EC" id="2.3.1.-" evidence="3"/>
<feature type="transmembrane region" description="Helical" evidence="1">
    <location>
        <begin position="133"/>
        <end position="153"/>
    </location>
</feature>
<evidence type="ECO:0000313" key="3">
    <source>
        <dbReference type="EMBL" id="QDV43244.1"/>
    </source>
</evidence>
<dbReference type="RefSeq" id="WP_145387209.1">
    <property type="nucleotide sequence ID" value="NZ_CP037423.1"/>
</dbReference>
<keyword evidence="4" id="KW-1185">Reference proteome</keyword>
<dbReference type="GO" id="GO:0009103">
    <property type="term" value="P:lipopolysaccharide biosynthetic process"/>
    <property type="evidence" value="ECO:0007669"/>
    <property type="project" value="TreeGrafter"/>
</dbReference>
<dbReference type="GO" id="GO:0016020">
    <property type="term" value="C:membrane"/>
    <property type="evidence" value="ECO:0007669"/>
    <property type="project" value="TreeGrafter"/>
</dbReference>
<feature type="transmembrane region" description="Helical" evidence="1">
    <location>
        <begin position="12"/>
        <end position="31"/>
    </location>
</feature>
<evidence type="ECO:0000313" key="4">
    <source>
        <dbReference type="Proteomes" id="UP000319004"/>
    </source>
</evidence>
<keyword evidence="1" id="KW-0812">Transmembrane</keyword>
<gene>
    <name evidence="3" type="primary">oatA_2</name>
    <name evidence="3" type="ORF">Enr13x_30990</name>
</gene>
<dbReference type="AlphaFoldDB" id="A0A518HQX7"/>
<dbReference type="InterPro" id="IPR002656">
    <property type="entry name" value="Acyl_transf_3_dom"/>
</dbReference>
<protein>
    <submittedName>
        <fullName evidence="3">O-acetyltransferase OatA</fullName>
        <ecNumber evidence="3">2.3.1.-</ecNumber>
    </submittedName>
</protein>
<dbReference type="OrthoDB" id="9796461at2"/>
<dbReference type="GO" id="GO:0016747">
    <property type="term" value="F:acyltransferase activity, transferring groups other than amino-acyl groups"/>
    <property type="evidence" value="ECO:0007669"/>
    <property type="project" value="InterPro"/>
</dbReference>
<feature type="transmembrane region" description="Helical" evidence="1">
    <location>
        <begin position="246"/>
        <end position="262"/>
    </location>
</feature>
<dbReference type="InterPro" id="IPR050879">
    <property type="entry name" value="Acyltransferase_3"/>
</dbReference>
<keyword evidence="1" id="KW-1133">Transmembrane helix</keyword>
<dbReference type="PANTHER" id="PTHR23028">
    <property type="entry name" value="ACETYLTRANSFERASE"/>
    <property type="match status" value="1"/>
</dbReference>
<dbReference type="Pfam" id="PF01757">
    <property type="entry name" value="Acyl_transf_3"/>
    <property type="match status" value="1"/>
</dbReference>
<keyword evidence="1" id="KW-0472">Membrane</keyword>
<feature type="transmembrane region" description="Helical" evidence="1">
    <location>
        <begin position="160"/>
        <end position="181"/>
    </location>
</feature>
<name>A0A518HQX7_9BACT</name>
<dbReference type="EMBL" id="CP037423">
    <property type="protein sequence ID" value="QDV43244.1"/>
    <property type="molecule type" value="Genomic_DNA"/>
</dbReference>
<feature type="transmembrane region" description="Helical" evidence="1">
    <location>
        <begin position="193"/>
        <end position="211"/>
    </location>
</feature>
<dbReference type="Proteomes" id="UP000319004">
    <property type="component" value="Chromosome"/>
</dbReference>
<sequence length="371" mass="42871">MNPSSRNAWLDVLRAMAIVLVINCHTASTHAHQFGPTTWTRVWGIGGHGVDLFFVLSGWLLGNLLFRELKRTGRVQLTRFWGRRWLRTLPAYYTVLVLTLAQAIWQGRFEWRQMSFFVFFQTYIFESQPFFGVSWSLCVEEHFYLIIAPLILVIGKRRHLGLAFFFLMLGIPVLLRVYGLYEHRNQTHVRLDQCASGVALAYFFVFYPVAWGRLKQSLPVLALIALALATGLVLNRVGVISMPERLAYFTFISMVLVLFSEYGRWWQSRAHHPLILYLATRSYSLYLVHIEAISLVDKIHIENALARCAVIWFFSLLCAELLYRLIERPGMELRGKMSTLRSEHAPVPKQPIEHESHGNVSANLIETTRSR</sequence>
<organism evidence="3 4">
    <name type="scientific">Stieleria neptunia</name>
    <dbReference type="NCBI Taxonomy" id="2527979"/>
    <lineage>
        <taxon>Bacteria</taxon>
        <taxon>Pseudomonadati</taxon>
        <taxon>Planctomycetota</taxon>
        <taxon>Planctomycetia</taxon>
        <taxon>Pirellulales</taxon>
        <taxon>Pirellulaceae</taxon>
        <taxon>Stieleria</taxon>
    </lineage>
</organism>
<dbReference type="PANTHER" id="PTHR23028:SF53">
    <property type="entry name" value="ACYL_TRANSF_3 DOMAIN-CONTAINING PROTEIN"/>
    <property type="match status" value="1"/>
</dbReference>
<keyword evidence="3" id="KW-0808">Transferase</keyword>
<feature type="transmembrane region" description="Helical" evidence="1">
    <location>
        <begin position="43"/>
        <end position="66"/>
    </location>
</feature>
<evidence type="ECO:0000259" key="2">
    <source>
        <dbReference type="Pfam" id="PF01757"/>
    </source>
</evidence>
<feature type="transmembrane region" description="Helical" evidence="1">
    <location>
        <begin position="86"/>
        <end position="105"/>
    </location>
</feature>
<proteinExistence type="predicted"/>
<feature type="transmembrane region" description="Helical" evidence="1">
    <location>
        <begin position="218"/>
        <end position="240"/>
    </location>
</feature>